<name>A0A8B7UC33_CASCN</name>
<dbReference type="AlphaFoldDB" id="A0A8B7UC33"/>
<feature type="compositionally biased region" description="Basic and acidic residues" evidence="1">
    <location>
        <begin position="302"/>
        <end position="313"/>
    </location>
</feature>
<feature type="compositionally biased region" description="Basic residues" evidence="1">
    <location>
        <begin position="329"/>
        <end position="360"/>
    </location>
</feature>
<feature type="compositionally biased region" description="Basic residues" evidence="1">
    <location>
        <begin position="286"/>
        <end position="301"/>
    </location>
</feature>
<organism evidence="2">
    <name type="scientific">Castor canadensis</name>
    <name type="common">American beaver</name>
    <dbReference type="NCBI Taxonomy" id="51338"/>
    <lineage>
        <taxon>Eukaryota</taxon>
        <taxon>Metazoa</taxon>
        <taxon>Chordata</taxon>
        <taxon>Craniata</taxon>
        <taxon>Vertebrata</taxon>
        <taxon>Euteleostomi</taxon>
        <taxon>Mammalia</taxon>
        <taxon>Eutheria</taxon>
        <taxon>Euarchontoglires</taxon>
        <taxon>Glires</taxon>
        <taxon>Rodentia</taxon>
        <taxon>Castorimorpha</taxon>
        <taxon>Castoridae</taxon>
        <taxon>Castor</taxon>
    </lineage>
</organism>
<evidence type="ECO:0000313" key="2">
    <source>
        <dbReference type="RefSeq" id="XP_020017081.1"/>
    </source>
</evidence>
<gene>
    <name evidence="2" type="primary">LOC109684894</name>
</gene>
<sequence length="373" mass="40765">MSGCPATARPHIVAPGSLPGIRHPLPHPFFFPAPAALPPHIAGASHAGPEYRFSTASPGRAPPFRSFLSHPQRQENAIVQARRTNAKHKTGCVTIDSLGAPVAWQRASMPSAARLALPGAATRKALSLNCGKSEDAGGALIPRNSSRSEALARLGGRPSRLRGSEALLRRAATRSLARPGAGAGGGGPRRWRAERPCACARARHCGRPPAAGWRLRAAGWRGSVPRWRGELATGLALFAAPGFLPSPPAPEMGRRSSDTEEESRSKRKKKHRRRSSSSSSSDSRTYSRKKGGRKSRSKSRSWSRDLQPRSHSYDRRRRHRSSSSSSYGSRRKRSRSRSRGRGKSYRVQRSRSKSRTRRSQWKSSEISHFVAPK</sequence>
<reference evidence="2" key="1">
    <citation type="submission" date="2025-08" db="UniProtKB">
        <authorList>
            <consortium name="RefSeq"/>
        </authorList>
    </citation>
    <scope>IDENTIFICATION</scope>
    <source>
        <tissue evidence="2">Leukocyte</tissue>
    </source>
</reference>
<feature type="compositionally biased region" description="Basic residues" evidence="1">
    <location>
        <begin position="265"/>
        <end position="275"/>
    </location>
</feature>
<feature type="region of interest" description="Disordered" evidence="1">
    <location>
        <begin position="240"/>
        <end position="373"/>
    </location>
</feature>
<dbReference type="RefSeq" id="XP_020017081.1">
    <property type="nucleotide sequence ID" value="XM_020161492.1"/>
</dbReference>
<dbReference type="KEGG" id="ccan:109684894"/>
<proteinExistence type="predicted"/>
<feature type="region of interest" description="Disordered" evidence="1">
    <location>
        <begin position="172"/>
        <end position="192"/>
    </location>
</feature>
<protein>
    <submittedName>
        <fullName evidence="2">CLK4-associating serine/arginine rich protein-like</fullName>
    </submittedName>
</protein>
<evidence type="ECO:0000256" key="1">
    <source>
        <dbReference type="SAM" id="MobiDB-lite"/>
    </source>
</evidence>
<feature type="compositionally biased region" description="Basic and acidic residues" evidence="1">
    <location>
        <begin position="252"/>
        <end position="264"/>
    </location>
</feature>
<accession>A0A8B7UC33</accession>